<sequence length="96" mass="10446">MRLVRRLLATLTIGPIVLWLLCIAAVMLLGFGFDCEIHEGFANPCVVLGRDLGEAAYTLGVFAAWGPLIFGPVTMGAGLLWAIAVVIDRHRSRPRQ</sequence>
<name>A0A9Q9LX57_LEICA</name>
<dbReference type="AlphaFoldDB" id="A0A9Q9LX57"/>
<dbReference type="Proteomes" id="UP001058713">
    <property type="component" value="Chromosome"/>
</dbReference>
<feature type="transmembrane region" description="Helical" evidence="1">
    <location>
        <begin position="62"/>
        <end position="87"/>
    </location>
</feature>
<protein>
    <submittedName>
        <fullName evidence="2">Uncharacterized protein</fullName>
    </submittedName>
</protein>
<evidence type="ECO:0000313" key="2">
    <source>
        <dbReference type="EMBL" id="UWQ52686.1"/>
    </source>
</evidence>
<dbReference type="EMBL" id="CP081070">
    <property type="protein sequence ID" value="UWQ52686.1"/>
    <property type="molecule type" value="Genomic_DNA"/>
</dbReference>
<dbReference type="KEGG" id="lcae:K3721_11700"/>
<keyword evidence="1" id="KW-0472">Membrane</keyword>
<accession>A0A9Q9LX57</accession>
<keyword evidence="1" id="KW-1133">Transmembrane helix</keyword>
<organism evidence="2 3">
    <name type="scientific">Leisingera caerulea</name>
    <name type="common">Phaeobacter caeruleus</name>
    <dbReference type="NCBI Taxonomy" id="506591"/>
    <lineage>
        <taxon>Bacteria</taxon>
        <taxon>Pseudomonadati</taxon>
        <taxon>Pseudomonadota</taxon>
        <taxon>Alphaproteobacteria</taxon>
        <taxon>Rhodobacterales</taxon>
        <taxon>Roseobacteraceae</taxon>
        <taxon>Leisingera</taxon>
    </lineage>
</organism>
<keyword evidence="1" id="KW-0812">Transmembrane</keyword>
<reference evidence="2" key="1">
    <citation type="submission" date="2021-08" db="EMBL/GenBank/DDBJ databases">
        <authorList>
            <person name="Nwanade C."/>
            <person name="Wang M."/>
            <person name="Masoudi A."/>
            <person name="Yu Z."/>
            <person name="Liu J."/>
        </authorList>
    </citation>
    <scope>NUCLEOTIDE SEQUENCE</scope>
    <source>
        <strain evidence="2">S122</strain>
    </source>
</reference>
<gene>
    <name evidence="2" type="ORF">K3721_11700</name>
</gene>
<dbReference type="RefSeq" id="WP_259966905.1">
    <property type="nucleotide sequence ID" value="NZ_CP081070.1"/>
</dbReference>
<feature type="transmembrane region" description="Helical" evidence="1">
    <location>
        <begin position="7"/>
        <end position="33"/>
    </location>
</feature>
<evidence type="ECO:0000313" key="3">
    <source>
        <dbReference type="Proteomes" id="UP001058713"/>
    </source>
</evidence>
<evidence type="ECO:0000256" key="1">
    <source>
        <dbReference type="SAM" id="Phobius"/>
    </source>
</evidence>
<proteinExistence type="predicted"/>